<evidence type="ECO:0000256" key="1">
    <source>
        <dbReference type="SAM" id="MobiDB-lite"/>
    </source>
</evidence>
<evidence type="ECO:0000313" key="2">
    <source>
        <dbReference type="EMBL" id="KAK4044955.1"/>
    </source>
</evidence>
<protein>
    <submittedName>
        <fullName evidence="2">Uncharacterized protein</fullName>
    </submittedName>
</protein>
<organism evidence="2 3">
    <name type="scientific">Daphnia magna</name>
    <dbReference type="NCBI Taxonomy" id="35525"/>
    <lineage>
        <taxon>Eukaryota</taxon>
        <taxon>Metazoa</taxon>
        <taxon>Ecdysozoa</taxon>
        <taxon>Arthropoda</taxon>
        <taxon>Crustacea</taxon>
        <taxon>Branchiopoda</taxon>
        <taxon>Diplostraca</taxon>
        <taxon>Cladocera</taxon>
        <taxon>Anomopoda</taxon>
        <taxon>Daphniidae</taxon>
        <taxon>Daphnia</taxon>
    </lineage>
</organism>
<evidence type="ECO:0000313" key="3">
    <source>
        <dbReference type="Proteomes" id="UP001234178"/>
    </source>
</evidence>
<feature type="compositionally biased region" description="Basic and acidic residues" evidence="1">
    <location>
        <begin position="10"/>
        <end position="19"/>
    </location>
</feature>
<keyword evidence="3" id="KW-1185">Reference proteome</keyword>
<proteinExistence type="predicted"/>
<feature type="region of interest" description="Disordered" evidence="1">
    <location>
        <begin position="1"/>
        <end position="23"/>
    </location>
</feature>
<name>A0ABR0B953_9CRUS</name>
<accession>A0ABR0B953</accession>
<comment type="caution">
    <text evidence="2">The sequence shown here is derived from an EMBL/GenBank/DDBJ whole genome shotgun (WGS) entry which is preliminary data.</text>
</comment>
<gene>
    <name evidence="2" type="ORF">OUZ56_032361</name>
</gene>
<sequence length="287" mass="31892">MDENFLGGEAFDHQRELGRQRGGPGERFVRQLEIGRDPLGVGLHVGRVALGDGAEEGVEERRRLEEGDEKAVPFRVADPFSDERFPKKCALMGVFEDRIGDAQHEQPFAVAVATGRVARERAKAGEGALHAVGVDGGVVPHFGAGRFGKHVLKGGDGDAGVTKSRVYVGREHFRDHLNDRVGDVGHPGRFAKRRNRGKQALVQRFLAEFAERDVPGHEFVEHDRRRIQIGARFGDASELFRRHVGWRPEGDAGLREVLVRRKFRFGDAKIEDFDDPRLGLDGDVGRL</sequence>
<reference evidence="2 3" key="1">
    <citation type="journal article" date="2023" name="Nucleic Acids Res.">
        <title>The hologenome of Daphnia magna reveals possible DNA methylation and microbiome-mediated evolution of the host genome.</title>
        <authorList>
            <person name="Chaturvedi A."/>
            <person name="Li X."/>
            <person name="Dhandapani V."/>
            <person name="Marshall H."/>
            <person name="Kissane S."/>
            <person name="Cuenca-Cambronero M."/>
            <person name="Asole G."/>
            <person name="Calvet F."/>
            <person name="Ruiz-Romero M."/>
            <person name="Marangio P."/>
            <person name="Guigo R."/>
            <person name="Rago D."/>
            <person name="Mirbahai L."/>
            <person name="Eastwood N."/>
            <person name="Colbourne J.K."/>
            <person name="Zhou J."/>
            <person name="Mallon E."/>
            <person name="Orsini L."/>
        </authorList>
    </citation>
    <scope>NUCLEOTIDE SEQUENCE [LARGE SCALE GENOMIC DNA]</scope>
    <source>
        <strain evidence="2">LRV0_1</strain>
    </source>
</reference>
<dbReference type="EMBL" id="JAOYFB010000041">
    <property type="protein sequence ID" value="KAK4044955.1"/>
    <property type="molecule type" value="Genomic_DNA"/>
</dbReference>
<dbReference type="Proteomes" id="UP001234178">
    <property type="component" value="Unassembled WGS sequence"/>
</dbReference>